<dbReference type="InterPro" id="IPR004365">
    <property type="entry name" value="NA-bd_OB_tRNA"/>
</dbReference>
<dbReference type="Gene3D" id="2.40.50.140">
    <property type="entry name" value="Nucleic acid-binding proteins"/>
    <property type="match status" value="1"/>
</dbReference>
<dbReference type="GO" id="GO:0005524">
    <property type="term" value="F:ATP binding"/>
    <property type="evidence" value="ECO:0007669"/>
    <property type="project" value="UniProtKB-KW"/>
</dbReference>
<dbReference type="InterPro" id="IPR045864">
    <property type="entry name" value="aa-tRNA-synth_II/BPL/LPL"/>
</dbReference>
<dbReference type="SUPFAM" id="SSF50249">
    <property type="entry name" value="Nucleic acid-binding proteins"/>
    <property type="match status" value="1"/>
</dbReference>
<keyword evidence="7" id="KW-0067">ATP-binding</keyword>
<dbReference type="PANTHER" id="PTHR22594:SF16">
    <property type="entry name" value="ASPARAGINE--TRNA LIGASE, CYTOPLASMIC"/>
    <property type="match status" value="1"/>
</dbReference>
<dbReference type="Proteomes" id="UP001362899">
    <property type="component" value="Unassembled WGS sequence"/>
</dbReference>
<evidence type="ECO:0000256" key="12">
    <source>
        <dbReference type="SAM" id="Coils"/>
    </source>
</evidence>
<dbReference type="PROSITE" id="PS50862">
    <property type="entry name" value="AA_TRNA_LIGASE_II"/>
    <property type="match status" value="1"/>
</dbReference>
<comment type="similarity">
    <text evidence="2">Belongs to the class-II aminoacyl-tRNA synthetase family.</text>
</comment>
<protein>
    <recommendedName>
        <fullName evidence="3">asparagine--tRNA ligase</fullName>
        <ecNumber evidence="3">6.1.1.22</ecNumber>
    </recommendedName>
    <alternativeName>
        <fullName evidence="10">Asparaginyl-tRNA synthetase</fullName>
    </alternativeName>
</protein>
<dbReference type="GO" id="GO:0005737">
    <property type="term" value="C:cytoplasm"/>
    <property type="evidence" value="ECO:0007669"/>
    <property type="project" value="UniProtKB-SubCell"/>
</dbReference>
<keyword evidence="9" id="KW-0030">Aminoacyl-tRNA synthetase</keyword>
<gene>
    <name evidence="14" type="ORF">DASB73_038020</name>
</gene>
<dbReference type="GO" id="GO:0006421">
    <property type="term" value="P:asparaginyl-tRNA aminoacylation"/>
    <property type="evidence" value="ECO:0007669"/>
    <property type="project" value="InterPro"/>
</dbReference>
<dbReference type="PRINTS" id="PR01042">
    <property type="entry name" value="TRNASYNTHASP"/>
</dbReference>
<dbReference type="InterPro" id="IPR012340">
    <property type="entry name" value="NA-bd_OB-fold"/>
</dbReference>
<keyword evidence="8" id="KW-0648">Protein biosynthesis</keyword>
<accession>A0AAV5RMU4</accession>
<evidence type="ECO:0000256" key="8">
    <source>
        <dbReference type="ARBA" id="ARBA00022917"/>
    </source>
</evidence>
<feature type="coiled-coil region" evidence="12">
    <location>
        <begin position="76"/>
        <end position="114"/>
    </location>
</feature>
<dbReference type="SUPFAM" id="SSF55681">
    <property type="entry name" value="Class II aaRS and biotin synthetases"/>
    <property type="match status" value="1"/>
</dbReference>
<evidence type="ECO:0000256" key="5">
    <source>
        <dbReference type="ARBA" id="ARBA00022598"/>
    </source>
</evidence>
<evidence type="ECO:0000256" key="11">
    <source>
        <dbReference type="ARBA" id="ARBA00047844"/>
    </source>
</evidence>
<dbReference type="GO" id="GO:0004816">
    <property type="term" value="F:asparagine-tRNA ligase activity"/>
    <property type="evidence" value="ECO:0007669"/>
    <property type="project" value="UniProtKB-EC"/>
</dbReference>
<keyword evidence="4" id="KW-0963">Cytoplasm</keyword>
<evidence type="ECO:0000256" key="6">
    <source>
        <dbReference type="ARBA" id="ARBA00022741"/>
    </source>
</evidence>
<proteinExistence type="inferred from homology"/>
<name>A0AAV5RMU4_STABA</name>
<evidence type="ECO:0000313" key="14">
    <source>
        <dbReference type="EMBL" id="GMM52839.1"/>
    </source>
</evidence>
<dbReference type="NCBIfam" id="TIGR00457">
    <property type="entry name" value="asnS"/>
    <property type="match status" value="1"/>
</dbReference>
<organism evidence="14 15">
    <name type="scientific">Starmerella bacillaris</name>
    <name type="common">Yeast</name>
    <name type="synonym">Candida zemplinina</name>
    <dbReference type="NCBI Taxonomy" id="1247836"/>
    <lineage>
        <taxon>Eukaryota</taxon>
        <taxon>Fungi</taxon>
        <taxon>Dikarya</taxon>
        <taxon>Ascomycota</taxon>
        <taxon>Saccharomycotina</taxon>
        <taxon>Dipodascomycetes</taxon>
        <taxon>Dipodascales</taxon>
        <taxon>Trichomonascaceae</taxon>
        <taxon>Starmerella</taxon>
    </lineage>
</organism>
<comment type="catalytic activity">
    <reaction evidence="11">
        <text>tRNA(Asn) + L-asparagine + ATP = L-asparaginyl-tRNA(Asn) + AMP + diphosphate + H(+)</text>
        <dbReference type="Rhea" id="RHEA:11180"/>
        <dbReference type="Rhea" id="RHEA-COMP:9659"/>
        <dbReference type="Rhea" id="RHEA-COMP:9674"/>
        <dbReference type="ChEBI" id="CHEBI:15378"/>
        <dbReference type="ChEBI" id="CHEBI:30616"/>
        <dbReference type="ChEBI" id="CHEBI:33019"/>
        <dbReference type="ChEBI" id="CHEBI:58048"/>
        <dbReference type="ChEBI" id="CHEBI:78442"/>
        <dbReference type="ChEBI" id="CHEBI:78515"/>
        <dbReference type="ChEBI" id="CHEBI:456215"/>
        <dbReference type="EC" id="6.1.1.22"/>
    </reaction>
</comment>
<dbReference type="CDD" id="cd00776">
    <property type="entry name" value="AsxRS_core"/>
    <property type="match status" value="1"/>
</dbReference>
<dbReference type="GO" id="GO:0003676">
    <property type="term" value="F:nucleic acid binding"/>
    <property type="evidence" value="ECO:0007669"/>
    <property type="project" value="InterPro"/>
</dbReference>
<dbReference type="EC" id="6.1.1.22" evidence="3"/>
<evidence type="ECO:0000256" key="4">
    <source>
        <dbReference type="ARBA" id="ARBA00022490"/>
    </source>
</evidence>
<keyword evidence="6" id="KW-0547">Nucleotide-binding</keyword>
<evidence type="ECO:0000313" key="15">
    <source>
        <dbReference type="Proteomes" id="UP001362899"/>
    </source>
</evidence>
<dbReference type="Gene3D" id="3.30.1910.20">
    <property type="entry name" value="asparaginyl-tRNA synthetase, N-terminal domain"/>
    <property type="match status" value="1"/>
</dbReference>
<dbReference type="PANTHER" id="PTHR22594">
    <property type="entry name" value="ASPARTYL/LYSYL-TRNA SYNTHETASE"/>
    <property type="match status" value="1"/>
</dbReference>
<dbReference type="CDD" id="cd04323">
    <property type="entry name" value="AsnRS_cyto_like_N"/>
    <property type="match status" value="1"/>
</dbReference>
<dbReference type="AlphaFoldDB" id="A0AAV5RMU4"/>
<dbReference type="Gene3D" id="3.30.930.10">
    <property type="entry name" value="Bira Bifunctional Protein, Domain 2"/>
    <property type="match status" value="1"/>
</dbReference>
<keyword evidence="12" id="KW-0175">Coiled coil</keyword>
<comment type="subcellular location">
    <subcellularLocation>
        <location evidence="1">Cytoplasm</location>
    </subcellularLocation>
</comment>
<dbReference type="EMBL" id="BTGC01000008">
    <property type="protein sequence ID" value="GMM52839.1"/>
    <property type="molecule type" value="Genomic_DNA"/>
</dbReference>
<comment type="caution">
    <text evidence="14">The sequence shown here is derived from an EMBL/GenBank/DDBJ whole genome shotgun (WGS) entry which is preliminary data.</text>
</comment>
<keyword evidence="5 14" id="KW-0436">Ligase</keyword>
<dbReference type="InterPro" id="IPR004522">
    <property type="entry name" value="Asn-tRNA-ligase"/>
</dbReference>
<keyword evidence="15" id="KW-1185">Reference proteome</keyword>
<dbReference type="InterPro" id="IPR002312">
    <property type="entry name" value="Asp/Asn-tRNA-synth_IIb"/>
</dbReference>
<dbReference type="Pfam" id="PF00152">
    <property type="entry name" value="tRNA-synt_2"/>
    <property type="match status" value="1"/>
</dbReference>
<evidence type="ECO:0000256" key="7">
    <source>
        <dbReference type="ARBA" id="ARBA00022840"/>
    </source>
</evidence>
<evidence type="ECO:0000256" key="3">
    <source>
        <dbReference type="ARBA" id="ARBA00012816"/>
    </source>
</evidence>
<evidence type="ECO:0000256" key="2">
    <source>
        <dbReference type="ARBA" id="ARBA00008226"/>
    </source>
</evidence>
<reference evidence="14 15" key="1">
    <citation type="journal article" date="2023" name="Elife">
        <title>Identification of key yeast species and microbe-microbe interactions impacting larval growth of Drosophila in the wild.</title>
        <authorList>
            <person name="Mure A."/>
            <person name="Sugiura Y."/>
            <person name="Maeda R."/>
            <person name="Honda K."/>
            <person name="Sakurai N."/>
            <person name="Takahashi Y."/>
            <person name="Watada M."/>
            <person name="Katoh T."/>
            <person name="Gotoh A."/>
            <person name="Gotoh Y."/>
            <person name="Taniguchi I."/>
            <person name="Nakamura K."/>
            <person name="Hayashi T."/>
            <person name="Katayama T."/>
            <person name="Uemura T."/>
            <person name="Hattori Y."/>
        </authorList>
    </citation>
    <scope>NUCLEOTIDE SEQUENCE [LARGE SCALE GENOMIC DNA]</scope>
    <source>
        <strain evidence="14 15">SB-73</strain>
    </source>
</reference>
<sequence>MSLDAKTESLKLGDKVYVNEQKGADSDKADGSLTSPFATSAYAFWKTKNENIFVPKKLESGEVSQDEYELISASALKKTRKNADGLEKKAAKAAKAAQEQAAKDEAENARLEASKHIKIVDNDKPFVKSKIQDLAKYRDQRVSVSGWIHRLRAQKGLVFIVLRDGTGLVQIVLQGDLANAYQTSELTLESTIEVKGEIKKLPDGKTAPGGHELIADFYRVYGLAPSGEEAFSNRVQEDADPSLLLDRRHLTLRGDTLSAVFKVRAALLTAFRKTLTDLGTIEVTPPCMVQSMVEGGSTLFNLDYYGEPAYLTQSSQLYLETVVPALGNCFCIQESFRAERSHTRRHLSEYTHLEVEVGFVTFEDLLQHVEKVIIGVTNDLMSQPDIKELILQLNPKFKAPNQKFRRMRYTDALEWLNDHGIINSDTGEKFKFGDDISEAEERRMTDEINEPILLTHFPVEIKSFYMEKDSEDTRVTESVDCLLPNVGEVVGGSMRIMHYDELMAAFKREKMDPTPYEFFLDMRKYGAYPHGGYGLGVERILAWICDRFTVRECSLYPRFAGRCKP</sequence>
<dbReference type="Pfam" id="PF20917">
    <property type="entry name" value="AsnRS_N"/>
    <property type="match status" value="1"/>
</dbReference>
<evidence type="ECO:0000256" key="1">
    <source>
        <dbReference type="ARBA" id="ARBA00004496"/>
    </source>
</evidence>
<dbReference type="InterPro" id="IPR004364">
    <property type="entry name" value="Aa-tRNA-synt_II"/>
</dbReference>
<evidence type="ECO:0000256" key="9">
    <source>
        <dbReference type="ARBA" id="ARBA00023146"/>
    </source>
</evidence>
<dbReference type="Pfam" id="PF01336">
    <property type="entry name" value="tRNA_anti-codon"/>
    <property type="match status" value="1"/>
</dbReference>
<evidence type="ECO:0000256" key="10">
    <source>
        <dbReference type="ARBA" id="ARBA00029886"/>
    </source>
</evidence>
<dbReference type="InterPro" id="IPR006195">
    <property type="entry name" value="aa-tRNA-synth_II"/>
</dbReference>
<dbReference type="InterPro" id="IPR048952">
    <property type="entry name" value="AsnRS_N"/>
</dbReference>
<evidence type="ECO:0000259" key="13">
    <source>
        <dbReference type="PROSITE" id="PS50862"/>
    </source>
</evidence>
<feature type="domain" description="Aminoacyl-transfer RNA synthetases class-II family profile" evidence="13">
    <location>
        <begin position="261"/>
        <end position="557"/>
    </location>
</feature>